<evidence type="ECO:0000313" key="2">
    <source>
        <dbReference type="Proteomes" id="UP001244207"/>
    </source>
</evidence>
<dbReference type="GeneID" id="85397455"/>
<dbReference type="Proteomes" id="UP001244207">
    <property type="component" value="Unassembled WGS sequence"/>
</dbReference>
<name>A0AAD8XLI4_GLOAC</name>
<keyword evidence="2" id="KW-1185">Reference proteome</keyword>
<comment type="caution">
    <text evidence="1">The sequence shown here is derived from an EMBL/GenBank/DDBJ whole genome shotgun (WGS) entry which is preliminary data.</text>
</comment>
<reference evidence="1" key="1">
    <citation type="submission" date="2021-12" db="EMBL/GenBank/DDBJ databases">
        <title>Comparative genomics, transcriptomics and evolutionary studies reveal genomic signatures of adaptation to plant cell wall in hemibiotrophic fungi.</title>
        <authorList>
            <consortium name="DOE Joint Genome Institute"/>
            <person name="Baroncelli R."/>
            <person name="Diaz J.F."/>
            <person name="Benocci T."/>
            <person name="Peng M."/>
            <person name="Battaglia E."/>
            <person name="Haridas S."/>
            <person name="Andreopoulos W."/>
            <person name="Labutti K."/>
            <person name="Pangilinan J."/>
            <person name="Floch G.L."/>
            <person name="Makela M.R."/>
            <person name="Henrissat B."/>
            <person name="Grigoriev I.V."/>
            <person name="Crouch J.A."/>
            <person name="De Vries R.P."/>
            <person name="Sukno S.A."/>
            <person name="Thon M.R."/>
        </authorList>
    </citation>
    <scope>NUCLEOTIDE SEQUENCE</scope>
    <source>
        <strain evidence="1">CBS 112980</strain>
    </source>
</reference>
<proteinExistence type="predicted"/>
<dbReference type="RefSeq" id="XP_060369687.1">
    <property type="nucleotide sequence ID" value="XM_060513557.1"/>
</dbReference>
<organism evidence="1 2">
    <name type="scientific">Glomerella acutata</name>
    <name type="common">Colletotrichum acutatum</name>
    <dbReference type="NCBI Taxonomy" id="27357"/>
    <lineage>
        <taxon>Eukaryota</taxon>
        <taxon>Fungi</taxon>
        <taxon>Dikarya</taxon>
        <taxon>Ascomycota</taxon>
        <taxon>Pezizomycotina</taxon>
        <taxon>Sordariomycetes</taxon>
        <taxon>Hypocreomycetidae</taxon>
        <taxon>Glomerellales</taxon>
        <taxon>Glomerellaceae</taxon>
        <taxon>Colletotrichum</taxon>
        <taxon>Colletotrichum acutatum species complex</taxon>
    </lineage>
</organism>
<sequence>MAQDSYTFLSDDSATDDAANIRLISFVNQRIIRDGNEFDVSAKEPGLLPSWALLDLVYRISLISHFAGAAGAFDNEYIDEYDQDPEEQGFYEDFYESHSEEEVDVVEGAIIELEGIARQRANQSGNLGNRDV</sequence>
<dbReference type="EMBL" id="JAHMHS010000010">
    <property type="protein sequence ID" value="KAK1729632.1"/>
    <property type="molecule type" value="Genomic_DNA"/>
</dbReference>
<protein>
    <submittedName>
        <fullName evidence="1">Uncharacterized protein</fullName>
    </submittedName>
</protein>
<evidence type="ECO:0000313" key="1">
    <source>
        <dbReference type="EMBL" id="KAK1729632.1"/>
    </source>
</evidence>
<accession>A0AAD8XLI4</accession>
<gene>
    <name evidence="1" type="ORF">BDZ83DRAFT_748033</name>
</gene>
<dbReference type="AlphaFoldDB" id="A0AAD8XLI4"/>